<evidence type="ECO:0000313" key="3">
    <source>
        <dbReference type="Proteomes" id="UP001501414"/>
    </source>
</evidence>
<name>A0ABN1XG51_9PSEU</name>
<proteinExistence type="predicted"/>
<dbReference type="EMBL" id="BAAAJK010000001">
    <property type="protein sequence ID" value="GAA1379151.1"/>
    <property type="molecule type" value="Genomic_DNA"/>
</dbReference>
<evidence type="ECO:0000256" key="1">
    <source>
        <dbReference type="SAM" id="MobiDB-lite"/>
    </source>
</evidence>
<reference evidence="2 3" key="1">
    <citation type="journal article" date="2019" name="Int. J. Syst. Evol. Microbiol.">
        <title>The Global Catalogue of Microorganisms (GCM) 10K type strain sequencing project: providing services to taxonomists for standard genome sequencing and annotation.</title>
        <authorList>
            <consortium name="The Broad Institute Genomics Platform"/>
            <consortium name="The Broad Institute Genome Sequencing Center for Infectious Disease"/>
            <person name="Wu L."/>
            <person name="Ma J."/>
        </authorList>
    </citation>
    <scope>NUCLEOTIDE SEQUENCE [LARGE SCALE GENOMIC DNA]</scope>
    <source>
        <strain evidence="2 3">JCM 11896</strain>
    </source>
</reference>
<gene>
    <name evidence="2" type="ORF">GCM10009613_01360</name>
</gene>
<dbReference type="Proteomes" id="UP001501414">
    <property type="component" value="Unassembled WGS sequence"/>
</dbReference>
<sequence length="67" mass="7118">MEWPRDTSDGFGDDGGLLMGRSRTGRPPGAGPGPVPIAPDHRRAVSDRTPPGNTTDNRVHTRVTARA</sequence>
<organism evidence="2 3">
    <name type="scientific">Pseudonocardia kongjuensis</name>
    <dbReference type="NCBI Taxonomy" id="102227"/>
    <lineage>
        <taxon>Bacteria</taxon>
        <taxon>Bacillati</taxon>
        <taxon>Actinomycetota</taxon>
        <taxon>Actinomycetes</taxon>
        <taxon>Pseudonocardiales</taxon>
        <taxon>Pseudonocardiaceae</taxon>
        <taxon>Pseudonocardia</taxon>
    </lineage>
</organism>
<evidence type="ECO:0000313" key="2">
    <source>
        <dbReference type="EMBL" id="GAA1379151.1"/>
    </source>
</evidence>
<accession>A0ABN1XG51</accession>
<comment type="caution">
    <text evidence="2">The sequence shown here is derived from an EMBL/GenBank/DDBJ whole genome shotgun (WGS) entry which is preliminary data.</text>
</comment>
<feature type="region of interest" description="Disordered" evidence="1">
    <location>
        <begin position="1"/>
        <end position="67"/>
    </location>
</feature>
<protein>
    <submittedName>
        <fullName evidence="2">Uncharacterized protein</fullName>
    </submittedName>
</protein>
<keyword evidence="3" id="KW-1185">Reference proteome</keyword>